<accession>A0A0R1M9Z8</accession>
<dbReference type="Proteomes" id="UP000051621">
    <property type="component" value="Unassembled WGS sequence"/>
</dbReference>
<evidence type="ECO:0000313" key="2">
    <source>
        <dbReference type="EMBL" id="KRL00819.1"/>
    </source>
</evidence>
<dbReference type="EMBL" id="AZEF01000032">
    <property type="protein sequence ID" value="KRL00819.1"/>
    <property type="molecule type" value="Genomic_DNA"/>
</dbReference>
<dbReference type="RefSeq" id="WP_057745267.1">
    <property type="nucleotide sequence ID" value="NZ_AZEF01000032.1"/>
</dbReference>
<comment type="caution">
    <text evidence="2">The sequence shown here is derived from an EMBL/GenBank/DDBJ whole genome shotgun (WGS) entry which is preliminary data.</text>
</comment>
<evidence type="ECO:0000313" key="3">
    <source>
        <dbReference type="Proteomes" id="UP000051621"/>
    </source>
</evidence>
<keyword evidence="1" id="KW-0472">Membrane</keyword>
<evidence type="ECO:0000256" key="1">
    <source>
        <dbReference type="SAM" id="Phobius"/>
    </source>
</evidence>
<name>A0A0R1M9Z8_9LACO</name>
<dbReference type="InterPro" id="IPR021354">
    <property type="entry name" value="DUF2975"/>
</dbReference>
<gene>
    <name evidence="2" type="ORF">FC81_GL001652</name>
</gene>
<reference evidence="2 3" key="1">
    <citation type="journal article" date="2015" name="Genome Announc.">
        <title>Expanding the biotechnology potential of lactobacilli through comparative genomics of 213 strains and associated genera.</title>
        <authorList>
            <person name="Sun Z."/>
            <person name="Harris H.M."/>
            <person name="McCann A."/>
            <person name="Guo C."/>
            <person name="Argimon S."/>
            <person name="Zhang W."/>
            <person name="Yang X."/>
            <person name="Jeffery I.B."/>
            <person name="Cooney J.C."/>
            <person name="Kagawa T.F."/>
            <person name="Liu W."/>
            <person name="Song Y."/>
            <person name="Salvetti E."/>
            <person name="Wrobel A."/>
            <person name="Rasinkangas P."/>
            <person name="Parkhill J."/>
            <person name="Rea M.C."/>
            <person name="O'Sullivan O."/>
            <person name="Ritari J."/>
            <person name="Douillard F.P."/>
            <person name="Paul Ross R."/>
            <person name="Yang R."/>
            <person name="Briner A.E."/>
            <person name="Felis G.E."/>
            <person name="de Vos W.M."/>
            <person name="Barrangou R."/>
            <person name="Klaenhammer T.R."/>
            <person name="Caufield P.W."/>
            <person name="Cui Y."/>
            <person name="Zhang H."/>
            <person name="O'Toole P.W."/>
        </authorList>
    </citation>
    <scope>NUCLEOTIDE SEQUENCE [LARGE SCALE GENOMIC DNA]</scope>
    <source>
        <strain evidence="2 3">DSM 19910</strain>
    </source>
</reference>
<keyword evidence="1" id="KW-0812">Transmembrane</keyword>
<feature type="transmembrane region" description="Helical" evidence="1">
    <location>
        <begin position="74"/>
        <end position="96"/>
    </location>
</feature>
<organism evidence="2 3">
    <name type="scientific">Liquorilactobacillus capillatus DSM 19910</name>
    <dbReference type="NCBI Taxonomy" id="1423731"/>
    <lineage>
        <taxon>Bacteria</taxon>
        <taxon>Bacillati</taxon>
        <taxon>Bacillota</taxon>
        <taxon>Bacilli</taxon>
        <taxon>Lactobacillales</taxon>
        <taxon>Lactobacillaceae</taxon>
        <taxon>Liquorilactobacillus</taxon>
    </lineage>
</organism>
<dbReference type="OrthoDB" id="2311145at2"/>
<keyword evidence="3" id="KW-1185">Reference proteome</keyword>
<sequence length="187" mass="21214">MKHNYKKIIRCLNVFTRIILAFLGLAFIGSVFYVVDILSGNIKENLINDDSMFILQGHTVVADSAIRNFPRVQYALSFICGISLMFVGAYIALRAVQNILQNVLKGQVFNLKNAQNIKQIVWAQIWLVCSDPFLFWTNHLTETHLGRSSNTFQSSFIGDSITLLVIYVVYIAFKMAVDLKKENSLTI</sequence>
<proteinExistence type="predicted"/>
<protein>
    <recommendedName>
        <fullName evidence="4">DUF2975 domain-containing protein</fullName>
    </recommendedName>
</protein>
<dbReference type="AlphaFoldDB" id="A0A0R1M9Z8"/>
<feature type="transmembrane region" description="Helical" evidence="1">
    <location>
        <begin position="156"/>
        <end position="173"/>
    </location>
</feature>
<dbReference type="STRING" id="1423731.FC81_GL001652"/>
<feature type="transmembrane region" description="Helical" evidence="1">
    <location>
        <begin position="117"/>
        <end position="136"/>
    </location>
</feature>
<evidence type="ECO:0008006" key="4">
    <source>
        <dbReference type="Google" id="ProtNLM"/>
    </source>
</evidence>
<feature type="transmembrane region" description="Helical" evidence="1">
    <location>
        <begin position="12"/>
        <end position="35"/>
    </location>
</feature>
<dbReference type="PATRIC" id="fig|1423731.3.peg.1693"/>
<keyword evidence="1" id="KW-1133">Transmembrane helix</keyword>
<dbReference type="Pfam" id="PF11188">
    <property type="entry name" value="DUF2975"/>
    <property type="match status" value="1"/>
</dbReference>